<organism evidence="2 3">
    <name type="scientific">Anoxybacillus flavithermus</name>
    <dbReference type="NCBI Taxonomy" id="33934"/>
    <lineage>
        <taxon>Bacteria</taxon>
        <taxon>Bacillati</taxon>
        <taxon>Bacillota</taxon>
        <taxon>Bacilli</taxon>
        <taxon>Bacillales</taxon>
        <taxon>Anoxybacillaceae</taxon>
        <taxon>Anoxybacillus</taxon>
    </lineage>
</organism>
<evidence type="ECO:0000313" key="3">
    <source>
        <dbReference type="Proteomes" id="UP000230559"/>
    </source>
</evidence>
<dbReference type="InterPro" id="IPR020208">
    <property type="entry name" value="DUF2712"/>
</dbReference>
<proteinExistence type="predicted"/>
<dbReference type="EMBL" id="PEDM01000012">
    <property type="protein sequence ID" value="PIC04947.1"/>
    <property type="molecule type" value="Genomic_DNA"/>
</dbReference>
<evidence type="ECO:0000256" key="1">
    <source>
        <dbReference type="SAM" id="SignalP"/>
    </source>
</evidence>
<reference evidence="2 3" key="1">
    <citation type="submission" date="2017-10" db="EMBL/GenBank/DDBJ databases">
        <title>Draft genome sequence of Anoxybacillus flavithermus KU2-6-11 from caldera Uzon (Russia:Kamchtka).</title>
        <authorList>
            <person name="Korzhuk A.V."/>
            <person name="Rozanov A.S."/>
            <person name="Bryanskaya A.V."/>
            <person name="Peltek S.E."/>
        </authorList>
    </citation>
    <scope>NUCLEOTIDE SEQUENCE [LARGE SCALE GENOMIC DNA]</scope>
    <source>
        <strain evidence="2 3">KU2-6_11</strain>
    </source>
</reference>
<dbReference type="Proteomes" id="UP000230559">
    <property type="component" value="Unassembled WGS sequence"/>
</dbReference>
<dbReference type="AlphaFoldDB" id="A0A2G5RQB5"/>
<dbReference type="Pfam" id="PF10916">
    <property type="entry name" value="DUF2712"/>
    <property type="match status" value="1"/>
</dbReference>
<feature type="chain" id="PRO_5013862140" evidence="1">
    <location>
        <begin position="31"/>
        <end position="141"/>
    </location>
</feature>
<name>A0A2G5RQB5_9BACL</name>
<accession>A0A2G5RQB5</accession>
<evidence type="ECO:0000313" key="2">
    <source>
        <dbReference type="EMBL" id="PIC04947.1"/>
    </source>
</evidence>
<sequence length="141" mass="15854">MRKKLKKYYNLGLSLAMGIGVLTFANFTYASDDNIGFSFELKPNYGNSYSESRYRQTTDPNNKWKVNLTYSSEGVGSIATFWLDKSGTRVSDTHDVKQGSGAHYYSAFSTANQSNVRLGAENNNYSPDSYVISGYWDEETN</sequence>
<comment type="caution">
    <text evidence="2">The sequence shown here is derived from an EMBL/GenBank/DDBJ whole genome shotgun (WGS) entry which is preliminary data.</text>
</comment>
<feature type="signal peptide" evidence="1">
    <location>
        <begin position="1"/>
        <end position="30"/>
    </location>
</feature>
<protein>
    <submittedName>
        <fullName evidence="2">DUF2712 domain-containing protein</fullName>
    </submittedName>
</protein>
<gene>
    <name evidence="2" type="ORF">CS060_07415</name>
</gene>
<keyword evidence="1" id="KW-0732">Signal</keyword>
<dbReference type="RefSeq" id="WP_035049408.1">
    <property type="nucleotide sequence ID" value="NZ_PEDM01000012.1"/>
</dbReference>